<evidence type="ECO:0000256" key="1">
    <source>
        <dbReference type="ARBA" id="ARBA00022729"/>
    </source>
</evidence>
<dbReference type="PROSITE" id="PS51257">
    <property type="entry name" value="PROKAR_LIPOPROTEIN"/>
    <property type="match status" value="1"/>
</dbReference>
<sequence length="383" mass="39133">MRHLLALLIAGASLTVTGPQAAAVACTTPVETDHTAIGDPFAGPGAVHLLSGNKLVALPSPELAAGDGYGWSAEVADLDGDRCADVLVGAPYADVNGARDAGAVYVLYGGGTRPPRKLIAPSPQQDAHFGWSVSAGDGLIAIGAPYEDEADTQDQGAIYTGTADNLRRLSQEMADVPGNGEAGDQYGWALQFTRGRSLAVGVPYENNDGAGKQVGEGLLDTGSITLINDVTAAKITATKWEPEELEAGSRFGYALAYSDSVGLAVSAPVEGTVRFFDAALKQTSTLRQQSAGALAASPDGRLAIGIASTGSVRIVGPGRSDRTLDVTDSDGRLGAAVAFSGNRLVVGAPDRGPYGAIAVYGRNADEEETFRPGKGAEFGATLS</sequence>
<dbReference type="InterPro" id="IPR013517">
    <property type="entry name" value="FG-GAP"/>
</dbReference>
<evidence type="ECO:0000313" key="5">
    <source>
        <dbReference type="EMBL" id="MBA2895525.1"/>
    </source>
</evidence>
<protein>
    <recommendedName>
        <fullName evidence="7">VCBS repeat-containing protein</fullName>
    </recommendedName>
</protein>
<dbReference type="InterPro" id="IPR013519">
    <property type="entry name" value="Int_alpha_beta-p"/>
</dbReference>
<dbReference type="Pfam" id="PF14312">
    <property type="entry name" value="FG-GAP_2"/>
    <property type="match status" value="1"/>
</dbReference>
<evidence type="ECO:0000256" key="2">
    <source>
        <dbReference type="ARBA" id="ARBA00022737"/>
    </source>
</evidence>
<name>A0A7W0HTZ1_9ACTN</name>
<dbReference type="RefSeq" id="WP_181614262.1">
    <property type="nucleotide sequence ID" value="NZ_BAABAM010000009.1"/>
</dbReference>
<dbReference type="InterPro" id="IPR028994">
    <property type="entry name" value="Integrin_alpha_N"/>
</dbReference>
<proteinExistence type="predicted"/>
<dbReference type="PROSITE" id="PS51470">
    <property type="entry name" value="FG_GAP"/>
    <property type="match status" value="2"/>
</dbReference>
<keyword evidence="6" id="KW-1185">Reference proteome</keyword>
<accession>A0A7W0HTZ1</accession>
<feature type="chain" id="PRO_5031273027" description="VCBS repeat-containing protein" evidence="4">
    <location>
        <begin position="23"/>
        <end position="383"/>
    </location>
</feature>
<dbReference type="SUPFAM" id="SSF69318">
    <property type="entry name" value="Integrin alpha N-terminal domain"/>
    <property type="match status" value="1"/>
</dbReference>
<dbReference type="PANTHER" id="PTHR36220:SF1">
    <property type="entry name" value="GAMMA TUBULIN COMPLEX COMPONENT C-TERMINAL DOMAIN-CONTAINING PROTEIN"/>
    <property type="match status" value="1"/>
</dbReference>
<reference evidence="5 6" key="1">
    <citation type="submission" date="2020-07" db="EMBL/GenBank/DDBJ databases">
        <title>Genomic Encyclopedia of Type Strains, Phase IV (KMG-IV): sequencing the most valuable type-strain genomes for metagenomic binning, comparative biology and taxonomic classification.</title>
        <authorList>
            <person name="Goeker M."/>
        </authorList>
    </citation>
    <scope>NUCLEOTIDE SEQUENCE [LARGE SCALE GENOMIC DNA]</scope>
    <source>
        <strain evidence="5 6">DSM 45533</strain>
    </source>
</reference>
<dbReference type="Proteomes" id="UP000530928">
    <property type="component" value="Unassembled WGS sequence"/>
</dbReference>
<dbReference type="InterPro" id="IPR015943">
    <property type="entry name" value="WD40/YVTN_repeat-like_dom_sf"/>
</dbReference>
<dbReference type="AlphaFoldDB" id="A0A7W0HTZ1"/>
<dbReference type="PANTHER" id="PTHR36220">
    <property type="entry name" value="UNNAMED PRODUCT"/>
    <property type="match status" value="1"/>
</dbReference>
<organism evidence="5 6">
    <name type="scientific">Nonomuraea soli</name>
    <dbReference type="NCBI Taxonomy" id="1032476"/>
    <lineage>
        <taxon>Bacteria</taxon>
        <taxon>Bacillati</taxon>
        <taxon>Actinomycetota</taxon>
        <taxon>Actinomycetes</taxon>
        <taxon>Streptosporangiales</taxon>
        <taxon>Streptosporangiaceae</taxon>
        <taxon>Nonomuraea</taxon>
    </lineage>
</organism>
<dbReference type="Gene3D" id="2.130.10.130">
    <property type="entry name" value="Integrin alpha, N-terminal"/>
    <property type="match status" value="1"/>
</dbReference>
<dbReference type="SMART" id="SM00191">
    <property type="entry name" value="Int_alpha"/>
    <property type="match status" value="4"/>
</dbReference>
<dbReference type="EMBL" id="JACDUR010000007">
    <property type="protein sequence ID" value="MBA2895525.1"/>
    <property type="molecule type" value="Genomic_DNA"/>
</dbReference>
<dbReference type="Pfam" id="PF01839">
    <property type="entry name" value="FG-GAP"/>
    <property type="match status" value="1"/>
</dbReference>
<dbReference type="Gene3D" id="2.130.10.10">
    <property type="entry name" value="YVTN repeat-like/Quinoprotein amine dehydrogenase"/>
    <property type="match status" value="1"/>
</dbReference>
<keyword evidence="2" id="KW-0677">Repeat</keyword>
<keyword evidence="1 4" id="KW-0732">Signal</keyword>
<evidence type="ECO:0000256" key="3">
    <source>
        <dbReference type="ARBA" id="ARBA00023180"/>
    </source>
</evidence>
<dbReference type="InterPro" id="IPR011047">
    <property type="entry name" value="Quinoprotein_ADH-like_sf"/>
</dbReference>
<evidence type="ECO:0000256" key="4">
    <source>
        <dbReference type="SAM" id="SignalP"/>
    </source>
</evidence>
<feature type="signal peptide" evidence="4">
    <location>
        <begin position="1"/>
        <end position="22"/>
    </location>
</feature>
<comment type="caution">
    <text evidence="5">The sequence shown here is derived from an EMBL/GenBank/DDBJ whole genome shotgun (WGS) entry which is preliminary data.</text>
</comment>
<evidence type="ECO:0008006" key="7">
    <source>
        <dbReference type="Google" id="ProtNLM"/>
    </source>
</evidence>
<keyword evidence="3" id="KW-0325">Glycoprotein</keyword>
<dbReference type="SUPFAM" id="SSF50998">
    <property type="entry name" value="Quinoprotein alcohol dehydrogenase-like"/>
    <property type="match status" value="1"/>
</dbReference>
<evidence type="ECO:0000313" key="6">
    <source>
        <dbReference type="Proteomes" id="UP000530928"/>
    </source>
</evidence>
<gene>
    <name evidence="5" type="ORF">HNR30_006911</name>
</gene>